<dbReference type="AlphaFoldDB" id="A0AA38CKI7"/>
<feature type="non-terminal residue" evidence="7">
    <location>
        <position position="133"/>
    </location>
</feature>
<organism evidence="7 8">
    <name type="scientific">Taxus chinensis</name>
    <name type="common">Chinese yew</name>
    <name type="synonym">Taxus wallichiana var. chinensis</name>
    <dbReference type="NCBI Taxonomy" id="29808"/>
    <lineage>
        <taxon>Eukaryota</taxon>
        <taxon>Viridiplantae</taxon>
        <taxon>Streptophyta</taxon>
        <taxon>Embryophyta</taxon>
        <taxon>Tracheophyta</taxon>
        <taxon>Spermatophyta</taxon>
        <taxon>Pinopsida</taxon>
        <taxon>Pinidae</taxon>
        <taxon>Conifers II</taxon>
        <taxon>Cupressales</taxon>
        <taxon>Taxaceae</taxon>
        <taxon>Taxus</taxon>
    </lineage>
</organism>
<evidence type="ECO:0000256" key="4">
    <source>
        <dbReference type="ARBA" id="ARBA00023163"/>
    </source>
</evidence>
<dbReference type="PANTHER" id="PTHR11945">
    <property type="entry name" value="MADS BOX PROTEIN"/>
    <property type="match status" value="1"/>
</dbReference>
<keyword evidence="8" id="KW-1185">Reference proteome</keyword>
<dbReference type="PROSITE" id="PS50066">
    <property type="entry name" value="MADS_BOX_2"/>
    <property type="match status" value="1"/>
</dbReference>
<dbReference type="GO" id="GO:0046983">
    <property type="term" value="F:protein dimerization activity"/>
    <property type="evidence" value="ECO:0007669"/>
    <property type="project" value="InterPro"/>
</dbReference>
<dbReference type="GO" id="GO:0045893">
    <property type="term" value="P:positive regulation of DNA-templated transcription"/>
    <property type="evidence" value="ECO:0007669"/>
    <property type="project" value="UniProtKB-ARBA"/>
</dbReference>
<dbReference type="EMBL" id="JAHRHJ020000009">
    <property type="protein sequence ID" value="KAH9303036.1"/>
    <property type="molecule type" value="Genomic_DNA"/>
</dbReference>
<evidence type="ECO:0000256" key="3">
    <source>
        <dbReference type="ARBA" id="ARBA00023125"/>
    </source>
</evidence>
<name>A0AA38CKI7_TAXCH</name>
<evidence type="ECO:0000313" key="7">
    <source>
        <dbReference type="EMBL" id="KAH9303036.1"/>
    </source>
</evidence>
<evidence type="ECO:0000313" key="8">
    <source>
        <dbReference type="Proteomes" id="UP000824469"/>
    </source>
</evidence>
<dbReference type="SUPFAM" id="SSF55455">
    <property type="entry name" value="SRF-like"/>
    <property type="match status" value="1"/>
</dbReference>
<dbReference type="InterPro" id="IPR002100">
    <property type="entry name" value="TF_MADSbox"/>
</dbReference>
<keyword evidence="3" id="KW-0238">DNA-binding</keyword>
<sequence>MGKAKLPNEIIENRLARNSCFKKRKMGIFKKVSEISTLCATEIAVIIQQEDQMFAFGGPDVDFVLNNYQNLPAYFDQGKSQRTADCQQNYNSISREFHVDKKRIVKLERVEAILNVDSWQKDIHNLKFDELKK</sequence>
<reference evidence="7 8" key="1">
    <citation type="journal article" date="2021" name="Nat. Plants">
        <title>The Taxus genome provides insights into paclitaxel biosynthesis.</title>
        <authorList>
            <person name="Xiong X."/>
            <person name="Gou J."/>
            <person name="Liao Q."/>
            <person name="Li Y."/>
            <person name="Zhou Q."/>
            <person name="Bi G."/>
            <person name="Li C."/>
            <person name="Du R."/>
            <person name="Wang X."/>
            <person name="Sun T."/>
            <person name="Guo L."/>
            <person name="Liang H."/>
            <person name="Lu P."/>
            <person name="Wu Y."/>
            <person name="Zhang Z."/>
            <person name="Ro D.K."/>
            <person name="Shang Y."/>
            <person name="Huang S."/>
            <person name="Yan J."/>
        </authorList>
    </citation>
    <scope>NUCLEOTIDE SEQUENCE [LARGE SCALE GENOMIC DNA]</scope>
    <source>
        <strain evidence="7">Ta-2019</strain>
    </source>
</reference>
<feature type="domain" description="MADS-box" evidence="6">
    <location>
        <begin position="1"/>
        <end position="47"/>
    </location>
</feature>
<keyword evidence="2" id="KW-0805">Transcription regulation</keyword>
<protein>
    <recommendedName>
        <fullName evidence="6">MADS-box domain-containing protein</fullName>
    </recommendedName>
</protein>
<gene>
    <name evidence="7" type="ORF">KI387_014619</name>
</gene>
<evidence type="ECO:0000256" key="1">
    <source>
        <dbReference type="ARBA" id="ARBA00004123"/>
    </source>
</evidence>
<keyword evidence="5" id="KW-0539">Nucleus</keyword>
<evidence type="ECO:0000256" key="2">
    <source>
        <dbReference type="ARBA" id="ARBA00023015"/>
    </source>
</evidence>
<proteinExistence type="predicted"/>
<dbReference type="InterPro" id="IPR036879">
    <property type="entry name" value="TF_MADSbox_sf"/>
</dbReference>
<evidence type="ECO:0000259" key="6">
    <source>
        <dbReference type="PROSITE" id="PS50066"/>
    </source>
</evidence>
<dbReference type="GO" id="GO:0000978">
    <property type="term" value="F:RNA polymerase II cis-regulatory region sequence-specific DNA binding"/>
    <property type="evidence" value="ECO:0007669"/>
    <property type="project" value="TreeGrafter"/>
</dbReference>
<dbReference type="SMART" id="SM00432">
    <property type="entry name" value="MADS"/>
    <property type="match status" value="1"/>
</dbReference>
<comment type="subcellular location">
    <subcellularLocation>
        <location evidence="1">Nucleus</location>
    </subcellularLocation>
</comment>
<dbReference type="GO" id="GO:0005634">
    <property type="term" value="C:nucleus"/>
    <property type="evidence" value="ECO:0007669"/>
    <property type="project" value="UniProtKB-SubCell"/>
</dbReference>
<dbReference type="Pfam" id="PF00319">
    <property type="entry name" value="SRF-TF"/>
    <property type="match status" value="1"/>
</dbReference>
<dbReference type="PANTHER" id="PTHR11945:SF534">
    <property type="entry name" value="MYOCYTE-SPECIFIC ENHANCER FACTOR 2"/>
    <property type="match status" value="1"/>
</dbReference>
<dbReference type="CDD" id="cd00120">
    <property type="entry name" value="MADS"/>
    <property type="match status" value="1"/>
</dbReference>
<dbReference type="Proteomes" id="UP000824469">
    <property type="component" value="Unassembled WGS sequence"/>
</dbReference>
<accession>A0AA38CKI7</accession>
<dbReference type="Gene3D" id="3.40.1810.10">
    <property type="entry name" value="Transcription factor, MADS-box"/>
    <property type="match status" value="1"/>
</dbReference>
<comment type="caution">
    <text evidence="7">The sequence shown here is derived from an EMBL/GenBank/DDBJ whole genome shotgun (WGS) entry which is preliminary data.</text>
</comment>
<dbReference type="PRINTS" id="PR00404">
    <property type="entry name" value="MADSDOMAIN"/>
</dbReference>
<evidence type="ECO:0000256" key="5">
    <source>
        <dbReference type="ARBA" id="ARBA00023242"/>
    </source>
</evidence>
<dbReference type="GO" id="GO:0000981">
    <property type="term" value="F:DNA-binding transcription factor activity, RNA polymerase II-specific"/>
    <property type="evidence" value="ECO:0007669"/>
    <property type="project" value="TreeGrafter"/>
</dbReference>
<keyword evidence="4" id="KW-0804">Transcription</keyword>
<dbReference type="OMA" id="KTHEKHQ"/>